<dbReference type="InterPro" id="IPR008332">
    <property type="entry name" value="MethylG_MeTrfase_N"/>
</dbReference>
<organism evidence="11 12">
    <name type="scientific">Peribacillus deserti</name>
    <dbReference type="NCBI Taxonomy" id="673318"/>
    <lineage>
        <taxon>Bacteria</taxon>
        <taxon>Bacillati</taxon>
        <taxon>Bacillota</taxon>
        <taxon>Bacilli</taxon>
        <taxon>Bacillales</taxon>
        <taxon>Bacillaceae</taxon>
        <taxon>Peribacillus</taxon>
    </lineage>
</organism>
<comment type="function">
    <text evidence="8">Involved in the cellular defense against the biological effects of O6-methylguanine (O6-MeG) and O4-methylthymine (O4-MeT) in DNA. Repairs the methylated nucleobase in DNA by stoichiometrically transferring the methyl group to a cysteine residue in the enzyme. This is a suicide reaction: the enzyme is irreversibly inactivated.</text>
</comment>
<evidence type="ECO:0000256" key="5">
    <source>
        <dbReference type="ARBA" id="ARBA00022763"/>
    </source>
</evidence>
<keyword evidence="6 8" id="KW-0234">DNA repair</keyword>
<evidence type="ECO:0000256" key="1">
    <source>
        <dbReference type="ARBA" id="ARBA00001286"/>
    </source>
</evidence>
<comment type="catalytic activity">
    <reaction evidence="1 8">
        <text>a 4-O-methyl-thymidine in DNA + L-cysteinyl-[protein] = a thymidine in DNA + S-methyl-L-cysteinyl-[protein]</text>
        <dbReference type="Rhea" id="RHEA:53428"/>
        <dbReference type="Rhea" id="RHEA-COMP:10131"/>
        <dbReference type="Rhea" id="RHEA-COMP:10132"/>
        <dbReference type="Rhea" id="RHEA-COMP:13555"/>
        <dbReference type="Rhea" id="RHEA-COMP:13556"/>
        <dbReference type="ChEBI" id="CHEBI:29950"/>
        <dbReference type="ChEBI" id="CHEBI:82612"/>
        <dbReference type="ChEBI" id="CHEBI:137386"/>
        <dbReference type="ChEBI" id="CHEBI:137387"/>
        <dbReference type="EC" id="2.1.1.63"/>
    </reaction>
</comment>
<protein>
    <recommendedName>
        <fullName evidence="8">Methylated-DNA--protein-cysteine methyltransferase</fullName>
        <ecNumber evidence="8">2.1.1.63</ecNumber>
    </recommendedName>
    <alternativeName>
        <fullName evidence="8">6-O-methylguanine-DNA methyltransferase</fullName>
        <shortName evidence="8">MGMT</shortName>
    </alternativeName>
    <alternativeName>
        <fullName evidence="8">O-6-methylguanine-DNA-alkyltransferase</fullName>
    </alternativeName>
</protein>
<dbReference type="InterPro" id="IPR036388">
    <property type="entry name" value="WH-like_DNA-bd_sf"/>
</dbReference>
<dbReference type="SUPFAM" id="SSF46767">
    <property type="entry name" value="Methylated DNA-protein cysteine methyltransferase, C-terminal domain"/>
    <property type="match status" value="1"/>
</dbReference>
<proteinExistence type="inferred from homology"/>
<comment type="catalytic activity">
    <reaction evidence="7 8">
        <text>a 6-O-methyl-2'-deoxyguanosine in DNA + L-cysteinyl-[protein] = S-methyl-L-cysteinyl-[protein] + a 2'-deoxyguanosine in DNA</text>
        <dbReference type="Rhea" id="RHEA:24000"/>
        <dbReference type="Rhea" id="RHEA-COMP:10131"/>
        <dbReference type="Rhea" id="RHEA-COMP:10132"/>
        <dbReference type="Rhea" id="RHEA-COMP:11367"/>
        <dbReference type="Rhea" id="RHEA-COMP:11368"/>
        <dbReference type="ChEBI" id="CHEBI:29950"/>
        <dbReference type="ChEBI" id="CHEBI:82612"/>
        <dbReference type="ChEBI" id="CHEBI:85445"/>
        <dbReference type="ChEBI" id="CHEBI:85448"/>
        <dbReference type="EC" id="2.1.1.63"/>
    </reaction>
</comment>
<keyword evidence="4 8" id="KW-0808">Transferase</keyword>
<dbReference type="GO" id="GO:0003908">
    <property type="term" value="F:methylated-DNA-[protein]-cysteine S-methyltransferase activity"/>
    <property type="evidence" value="ECO:0007669"/>
    <property type="project" value="UniProtKB-EC"/>
</dbReference>
<reference evidence="11 12" key="1">
    <citation type="submission" date="2021-01" db="EMBL/GenBank/DDBJ databases">
        <title>Genomic Encyclopedia of Type Strains, Phase IV (KMG-IV): sequencing the most valuable type-strain genomes for metagenomic binning, comparative biology and taxonomic classification.</title>
        <authorList>
            <person name="Goeker M."/>
        </authorList>
    </citation>
    <scope>NUCLEOTIDE SEQUENCE [LARGE SCALE GENOMIC DNA]</scope>
    <source>
        <strain evidence="11 12">DSM 105482</strain>
    </source>
</reference>
<evidence type="ECO:0000256" key="3">
    <source>
        <dbReference type="ARBA" id="ARBA00022603"/>
    </source>
</evidence>
<dbReference type="PANTHER" id="PTHR10815:SF13">
    <property type="entry name" value="METHYLATED-DNA--PROTEIN-CYSTEINE METHYLTRANSFERASE"/>
    <property type="match status" value="1"/>
</dbReference>
<dbReference type="InterPro" id="IPR036217">
    <property type="entry name" value="MethylDNA_cys_MeTrfase_DNAb"/>
</dbReference>
<dbReference type="HAMAP" id="MF_00772">
    <property type="entry name" value="OGT"/>
    <property type="match status" value="1"/>
</dbReference>
<evidence type="ECO:0000256" key="8">
    <source>
        <dbReference type="HAMAP-Rule" id="MF_00772"/>
    </source>
</evidence>
<comment type="similarity">
    <text evidence="8">Belongs to the MGMT family.</text>
</comment>
<feature type="active site" description="Nucleophile; methyl group acceptor" evidence="8">
    <location>
        <position position="124"/>
    </location>
</feature>
<evidence type="ECO:0000313" key="12">
    <source>
        <dbReference type="Proteomes" id="UP000823486"/>
    </source>
</evidence>
<comment type="subcellular location">
    <subcellularLocation>
        <location evidence="8">Cytoplasm</location>
    </subcellularLocation>
</comment>
<comment type="caution">
    <text evidence="11">The sequence shown here is derived from an EMBL/GenBank/DDBJ whole genome shotgun (WGS) entry which is preliminary data.</text>
</comment>
<accession>A0ABS2QD51</accession>
<evidence type="ECO:0000256" key="2">
    <source>
        <dbReference type="ARBA" id="ARBA00022490"/>
    </source>
</evidence>
<dbReference type="InterPro" id="IPR014048">
    <property type="entry name" value="MethylDNA_cys_MeTrfase_DNA-bd"/>
</dbReference>
<dbReference type="InterPro" id="IPR023546">
    <property type="entry name" value="MGMT"/>
</dbReference>
<dbReference type="CDD" id="cd06445">
    <property type="entry name" value="ATase"/>
    <property type="match status" value="1"/>
</dbReference>
<feature type="domain" description="Methylated-DNA-[protein]-cysteine S-methyltransferase DNA binding" evidence="9">
    <location>
        <begin position="73"/>
        <end position="153"/>
    </location>
</feature>
<evidence type="ECO:0000256" key="7">
    <source>
        <dbReference type="ARBA" id="ARBA00049348"/>
    </source>
</evidence>
<dbReference type="NCBIfam" id="TIGR00589">
    <property type="entry name" value="ogt"/>
    <property type="match status" value="1"/>
</dbReference>
<keyword evidence="3 8" id="KW-0489">Methyltransferase</keyword>
<dbReference type="Gene3D" id="1.10.10.10">
    <property type="entry name" value="Winged helix-like DNA-binding domain superfamily/Winged helix DNA-binding domain"/>
    <property type="match status" value="1"/>
</dbReference>
<dbReference type="PANTHER" id="PTHR10815">
    <property type="entry name" value="METHYLATED-DNA--PROTEIN-CYSTEINE METHYLTRANSFERASE"/>
    <property type="match status" value="1"/>
</dbReference>
<evidence type="ECO:0000256" key="6">
    <source>
        <dbReference type="ARBA" id="ARBA00023204"/>
    </source>
</evidence>
<dbReference type="Proteomes" id="UP000823486">
    <property type="component" value="Unassembled WGS sequence"/>
</dbReference>
<keyword evidence="12" id="KW-1185">Reference proteome</keyword>
<keyword evidence="2 8" id="KW-0963">Cytoplasm</keyword>
<dbReference type="InterPro" id="IPR036631">
    <property type="entry name" value="MGMT_N_sf"/>
</dbReference>
<feature type="domain" description="Methylguanine DNA methyltransferase ribonuclease-like" evidence="10">
    <location>
        <begin position="2"/>
        <end position="68"/>
    </location>
</feature>
<dbReference type="Gene3D" id="3.30.160.70">
    <property type="entry name" value="Methylated DNA-protein cysteine methyltransferase domain"/>
    <property type="match status" value="1"/>
</dbReference>
<dbReference type="EMBL" id="JAFBFI010000002">
    <property type="protein sequence ID" value="MBM7691097.1"/>
    <property type="molecule type" value="Genomic_DNA"/>
</dbReference>
<dbReference type="SUPFAM" id="SSF53155">
    <property type="entry name" value="Methylated DNA-protein cysteine methyltransferase domain"/>
    <property type="match status" value="1"/>
</dbReference>
<evidence type="ECO:0000259" key="10">
    <source>
        <dbReference type="Pfam" id="PF02870"/>
    </source>
</evidence>
<gene>
    <name evidence="11" type="ORF">JOC77_000502</name>
</gene>
<comment type="miscellaneous">
    <text evidence="8">This enzyme catalyzes only one turnover and therefore is not strictly catalytic. According to one definition, an enzyme is a biocatalyst that acts repeatedly and over many reaction cycles.</text>
</comment>
<name>A0ABS2QD51_9BACI</name>
<dbReference type="InterPro" id="IPR001497">
    <property type="entry name" value="MethylDNA_cys_MeTrfase_AS"/>
</dbReference>
<sequence>MIYTGYYESPIGLIKIESTDRHILSLRFSERGTVLPAQGLQHPIIGEALTQLAEYFKGARISFSLPLEKRGTPFQKKVWEQVNTISFGSTRSYMDIAYETGSAKAVRAVGNANSKNKLLIVIPCHRVVGSRGQLTGYAEGIWRKEWLLNHEKVSLNKHKNPIV</sequence>
<evidence type="ECO:0000313" key="11">
    <source>
        <dbReference type="EMBL" id="MBM7691097.1"/>
    </source>
</evidence>
<evidence type="ECO:0000259" key="9">
    <source>
        <dbReference type="Pfam" id="PF01035"/>
    </source>
</evidence>
<dbReference type="Pfam" id="PF01035">
    <property type="entry name" value="DNA_binding_1"/>
    <property type="match status" value="1"/>
</dbReference>
<dbReference type="PROSITE" id="PS00374">
    <property type="entry name" value="MGMT"/>
    <property type="match status" value="1"/>
</dbReference>
<dbReference type="RefSeq" id="WP_204538056.1">
    <property type="nucleotide sequence ID" value="NZ_JAFBFI010000002.1"/>
</dbReference>
<evidence type="ECO:0000256" key="4">
    <source>
        <dbReference type="ARBA" id="ARBA00022679"/>
    </source>
</evidence>
<dbReference type="Pfam" id="PF02870">
    <property type="entry name" value="Methyltransf_1N"/>
    <property type="match status" value="1"/>
</dbReference>
<dbReference type="EC" id="2.1.1.63" evidence="8"/>
<keyword evidence="5 8" id="KW-0227">DNA damage</keyword>
<dbReference type="GO" id="GO:0032259">
    <property type="term" value="P:methylation"/>
    <property type="evidence" value="ECO:0007669"/>
    <property type="project" value="UniProtKB-KW"/>
</dbReference>